<dbReference type="STRING" id="94237.ENSMMOP00000011873"/>
<organism evidence="2 3">
    <name type="scientific">Mola mola</name>
    <name type="common">Ocean sunfish</name>
    <name type="synonym">Tetraodon mola</name>
    <dbReference type="NCBI Taxonomy" id="94237"/>
    <lineage>
        <taxon>Eukaryota</taxon>
        <taxon>Metazoa</taxon>
        <taxon>Chordata</taxon>
        <taxon>Craniata</taxon>
        <taxon>Vertebrata</taxon>
        <taxon>Euteleostomi</taxon>
        <taxon>Actinopterygii</taxon>
        <taxon>Neopterygii</taxon>
        <taxon>Teleostei</taxon>
        <taxon>Neoteleostei</taxon>
        <taxon>Acanthomorphata</taxon>
        <taxon>Eupercaria</taxon>
        <taxon>Tetraodontiformes</taxon>
        <taxon>Molidae</taxon>
        <taxon>Mola</taxon>
    </lineage>
</organism>
<dbReference type="AlphaFoldDB" id="A0A3Q3WBJ5"/>
<accession>A0A3Q3WBJ5</accession>
<keyword evidence="3" id="KW-1185">Reference proteome</keyword>
<evidence type="ECO:0000256" key="1">
    <source>
        <dbReference type="SAM" id="MobiDB-lite"/>
    </source>
</evidence>
<proteinExistence type="predicted"/>
<reference evidence="2" key="1">
    <citation type="submission" date="2025-08" db="UniProtKB">
        <authorList>
            <consortium name="Ensembl"/>
        </authorList>
    </citation>
    <scope>IDENTIFICATION</scope>
</reference>
<feature type="compositionally biased region" description="Basic residues" evidence="1">
    <location>
        <begin position="195"/>
        <end position="209"/>
    </location>
</feature>
<name>A0A3Q3WBJ5_MOLML</name>
<sequence length="209" mass="23555">MNCRLLRETEMVMENIVSNAHHSPDSVKGVTADQEDTLLQQLTEITRVMQEGQLAEHIAPEKKSQDDWEGPEPYWERSCCRCHHGPQTQTADLENTPEEVTGGGETEEGEGLYRDADCTAVSEDDVVPEGRLRTMEIVHGHEQGGGRIDLGVPEEELAGVLEELELSLRMSSVLEQEKVEDLTRLTERDAPSCSVRRRNRRRRAKKASH</sequence>
<evidence type="ECO:0000313" key="2">
    <source>
        <dbReference type="Ensembl" id="ENSMMOP00000011873.1"/>
    </source>
</evidence>
<protein>
    <submittedName>
        <fullName evidence="2">Uncharacterized protein</fullName>
    </submittedName>
</protein>
<dbReference type="Ensembl" id="ENSMMOT00000012074.1">
    <property type="protein sequence ID" value="ENSMMOP00000011873.1"/>
    <property type="gene ID" value="ENSMMOG00000009130.1"/>
</dbReference>
<feature type="region of interest" description="Disordered" evidence="1">
    <location>
        <begin position="185"/>
        <end position="209"/>
    </location>
</feature>
<evidence type="ECO:0000313" key="3">
    <source>
        <dbReference type="Proteomes" id="UP000261620"/>
    </source>
</evidence>
<dbReference type="Proteomes" id="UP000261620">
    <property type="component" value="Unplaced"/>
</dbReference>
<reference evidence="2" key="2">
    <citation type="submission" date="2025-09" db="UniProtKB">
        <authorList>
            <consortium name="Ensembl"/>
        </authorList>
    </citation>
    <scope>IDENTIFICATION</scope>
</reference>
<feature type="region of interest" description="Disordered" evidence="1">
    <location>
        <begin position="86"/>
        <end position="113"/>
    </location>
</feature>